<dbReference type="PANTHER" id="PTHR34700">
    <property type="entry name" value="POTASSIUM BINDING PROTEIN KBP"/>
    <property type="match status" value="1"/>
</dbReference>
<keyword evidence="3" id="KW-1185">Reference proteome</keyword>
<organism evidence="2 3">
    <name type="scientific">Ruminiclostridium cellobioparum subsp. termitidis CT1112</name>
    <dbReference type="NCBI Taxonomy" id="1195236"/>
    <lineage>
        <taxon>Bacteria</taxon>
        <taxon>Bacillati</taxon>
        <taxon>Bacillota</taxon>
        <taxon>Clostridia</taxon>
        <taxon>Eubacteriales</taxon>
        <taxon>Oscillospiraceae</taxon>
        <taxon>Ruminiclostridium</taxon>
    </lineage>
</organism>
<comment type="caution">
    <text evidence="2">The sequence shown here is derived from an EMBL/GenBank/DDBJ whole genome shotgun (WGS) entry which is preliminary data.</text>
</comment>
<reference evidence="2 3" key="1">
    <citation type="journal article" date="2013" name="Genome Announc.">
        <title>Draft Genome Sequence of the Cellulolytic, Mesophilic, Anaerobic Bacterium Clostridium termitidis Strain CT1112 (DSM 5398).</title>
        <authorList>
            <person name="Lal S."/>
            <person name="Ramachandran U."/>
            <person name="Zhang X."/>
            <person name="Munir R."/>
            <person name="Sparling R."/>
            <person name="Levin D.B."/>
        </authorList>
    </citation>
    <scope>NUCLEOTIDE SEQUENCE [LARGE SCALE GENOMIC DNA]</scope>
    <source>
        <strain evidence="2 3">CT1112</strain>
    </source>
</reference>
<name>S0FG75_RUMCE</name>
<dbReference type="PROSITE" id="PS51782">
    <property type="entry name" value="LYSM"/>
    <property type="match status" value="1"/>
</dbReference>
<dbReference type="eggNOG" id="COG1652">
    <property type="taxonomic scope" value="Bacteria"/>
</dbReference>
<evidence type="ECO:0000313" key="3">
    <source>
        <dbReference type="Proteomes" id="UP000014155"/>
    </source>
</evidence>
<dbReference type="Proteomes" id="UP000014155">
    <property type="component" value="Unassembled WGS sequence"/>
</dbReference>
<dbReference type="Gene3D" id="3.10.350.10">
    <property type="entry name" value="LysM domain"/>
    <property type="match status" value="1"/>
</dbReference>
<sequence length="213" mass="24411">MAYSIYMDDILMPVAPSKIEMKVKNQNSTLNLIDGNEINIIKPPGLAEFSFELLIPQVNYPFAVYDNKKAPFILNYNEDNPEKIIKASVYLDLFEDLKKRSAPFHFRIDRYTPDNIHMFETKVDMDVTLEEYSIIEDAANGFDLTIPVRLKQYRPYSAQKKDVVTAYTVKQGDTLWAICKRFLGDGSKYAQIAELNDIENANLIKVGQVIKLA</sequence>
<dbReference type="SMART" id="SM00257">
    <property type="entry name" value="LysM"/>
    <property type="match status" value="1"/>
</dbReference>
<dbReference type="Pfam" id="PF01476">
    <property type="entry name" value="LysM"/>
    <property type="match status" value="1"/>
</dbReference>
<dbReference type="InterPro" id="IPR018392">
    <property type="entry name" value="LysM"/>
</dbReference>
<feature type="domain" description="LysM" evidence="1">
    <location>
        <begin position="165"/>
        <end position="212"/>
    </location>
</feature>
<evidence type="ECO:0000259" key="1">
    <source>
        <dbReference type="PROSITE" id="PS51782"/>
    </source>
</evidence>
<dbReference type="EMBL" id="AORV01000058">
    <property type="protein sequence ID" value="EMS70295.1"/>
    <property type="molecule type" value="Genomic_DNA"/>
</dbReference>
<dbReference type="InterPro" id="IPR036779">
    <property type="entry name" value="LysM_dom_sf"/>
</dbReference>
<accession>S0FG75</accession>
<dbReference type="CDD" id="cd00118">
    <property type="entry name" value="LysM"/>
    <property type="match status" value="1"/>
</dbReference>
<dbReference type="InterPro" id="IPR052196">
    <property type="entry name" value="Bact_Kbp"/>
</dbReference>
<dbReference type="PATRIC" id="fig|1195236.3.peg.4204"/>
<dbReference type="RefSeq" id="WP_004628936.1">
    <property type="nucleotide sequence ID" value="NZ_AORV01000058.1"/>
</dbReference>
<proteinExistence type="predicted"/>
<dbReference type="STRING" id="1195236.CTER_3993"/>
<gene>
    <name evidence="2" type="ORF">CTER_3993</name>
</gene>
<dbReference type="PANTHER" id="PTHR34700:SF4">
    <property type="entry name" value="PHAGE-LIKE ELEMENT PBSX PROTEIN XKDP"/>
    <property type="match status" value="1"/>
</dbReference>
<protein>
    <submittedName>
        <fullName evidence="2">LysM domain-containing protein</fullName>
    </submittedName>
</protein>
<dbReference type="AlphaFoldDB" id="S0FG75"/>
<evidence type="ECO:0000313" key="2">
    <source>
        <dbReference type="EMBL" id="EMS70295.1"/>
    </source>
</evidence>
<dbReference type="SUPFAM" id="SSF54106">
    <property type="entry name" value="LysM domain"/>
    <property type="match status" value="1"/>
</dbReference>